<evidence type="ECO:0000256" key="3">
    <source>
        <dbReference type="ARBA" id="ARBA00022840"/>
    </source>
</evidence>
<dbReference type="Proteomes" id="UP000276437">
    <property type="component" value="Chromosome"/>
</dbReference>
<keyword evidence="2" id="KW-0547">Nucleotide-binding</keyword>
<name>A0A348AEY5_9FIRM</name>
<keyword evidence="1" id="KW-0813">Transport</keyword>
<dbReference type="KEGG" id="mana:MAMMFC1_00266"/>
<dbReference type="InterPro" id="IPR003439">
    <property type="entry name" value="ABC_transporter-like_ATP-bd"/>
</dbReference>
<dbReference type="PANTHER" id="PTHR42788:SF13">
    <property type="entry name" value="ALIPHATIC SULFONATES IMPORT ATP-BINDING PROTEIN SSUB"/>
    <property type="match status" value="1"/>
</dbReference>
<dbReference type="GO" id="GO:0005524">
    <property type="term" value="F:ATP binding"/>
    <property type="evidence" value="ECO:0007669"/>
    <property type="project" value="UniProtKB-KW"/>
</dbReference>
<evidence type="ECO:0000313" key="6">
    <source>
        <dbReference type="Proteomes" id="UP000276437"/>
    </source>
</evidence>
<evidence type="ECO:0000259" key="4">
    <source>
        <dbReference type="PROSITE" id="PS50893"/>
    </source>
</evidence>
<dbReference type="Pfam" id="PF00005">
    <property type="entry name" value="ABC_tran"/>
    <property type="match status" value="1"/>
</dbReference>
<dbReference type="AlphaFoldDB" id="A0A348AEY5"/>
<dbReference type="PROSITE" id="PS00211">
    <property type="entry name" value="ABC_TRANSPORTER_1"/>
    <property type="match status" value="1"/>
</dbReference>
<dbReference type="InterPro" id="IPR050166">
    <property type="entry name" value="ABC_transporter_ATP-bind"/>
</dbReference>
<evidence type="ECO:0000256" key="1">
    <source>
        <dbReference type="ARBA" id="ARBA00022448"/>
    </source>
</evidence>
<keyword evidence="6" id="KW-1185">Reference proteome</keyword>
<dbReference type="EMBL" id="AP018449">
    <property type="protein sequence ID" value="BBB89633.1"/>
    <property type="molecule type" value="Genomic_DNA"/>
</dbReference>
<dbReference type="InterPro" id="IPR017871">
    <property type="entry name" value="ABC_transporter-like_CS"/>
</dbReference>
<evidence type="ECO:0000256" key="2">
    <source>
        <dbReference type="ARBA" id="ARBA00022741"/>
    </source>
</evidence>
<feature type="domain" description="ABC transporter" evidence="4">
    <location>
        <begin position="11"/>
        <end position="245"/>
    </location>
</feature>
<dbReference type="InterPro" id="IPR027417">
    <property type="entry name" value="P-loop_NTPase"/>
</dbReference>
<dbReference type="RefSeq" id="WP_126305782.1">
    <property type="nucleotide sequence ID" value="NZ_AP018449.1"/>
</dbReference>
<dbReference type="EC" id="3.6.3.-" evidence="5"/>
<dbReference type="InterPro" id="IPR003593">
    <property type="entry name" value="AAA+_ATPase"/>
</dbReference>
<sequence length="271" mass="30449">MLTGQHQVNCILIENLAKTFATAGPNTHNVLKDINLRINGGEFFVLLGPSGCGKSTLLNVIAGFFDKTAGSLLLNNQPICEPGRERAVVFQHPDASLFPWLNVRENIEFGLRMKKVNPGKRQEISNKFIKLVGLAGHENKFPRELSGGMKQRVQLARVLANDPAILLMDEPFGALDAMTRRSMQQELVRIWIQAKKTIVFVTHDIQEAILLGQRIGIMSKSPDATIYKIHEVKLPYPRDITAREFNDLYKKIAANFFEEISVCENQEKLVV</sequence>
<protein>
    <submittedName>
        <fullName evidence="5">Aliphatic sulfonates import ATP-binding protein SsuB</fullName>
        <ecNumber evidence="5">3.6.3.-</ecNumber>
    </submittedName>
</protein>
<evidence type="ECO:0000313" key="5">
    <source>
        <dbReference type="EMBL" id="BBB89633.1"/>
    </source>
</evidence>
<dbReference type="GO" id="GO:0016887">
    <property type="term" value="F:ATP hydrolysis activity"/>
    <property type="evidence" value="ECO:0007669"/>
    <property type="project" value="InterPro"/>
</dbReference>
<dbReference type="Gene3D" id="3.40.50.300">
    <property type="entry name" value="P-loop containing nucleotide triphosphate hydrolases"/>
    <property type="match status" value="1"/>
</dbReference>
<proteinExistence type="predicted"/>
<keyword evidence="3 5" id="KW-0067">ATP-binding</keyword>
<dbReference type="SUPFAM" id="SSF52540">
    <property type="entry name" value="P-loop containing nucleoside triphosphate hydrolases"/>
    <property type="match status" value="1"/>
</dbReference>
<dbReference type="SMART" id="SM00382">
    <property type="entry name" value="AAA"/>
    <property type="match status" value="1"/>
</dbReference>
<organism evidence="5 6">
    <name type="scientific">Methylomusa anaerophila</name>
    <dbReference type="NCBI Taxonomy" id="1930071"/>
    <lineage>
        <taxon>Bacteria</taxon>
        <taxon>Bacillati</taxon>
        <taxon>Bacillota</taxon>
        <taxon>Negativicutes</taxon>
        <taxon>Selenomonadales</taxon>
        <taxon>Sporomusaceae</taxon>
        <taxon>Methylomusa</taxon>
    </lineage>
</organism>
<dbReference type="OrthoDB" id="9801958at2"/>
<keyword evidence="5" id="KW-0378">Hydrolase</keyword>
<gene>
    <name evidence="5" type="primary">ssuB_2</name>
    <name evidence="5" type="ORF">MAMMFC1_00266</name>
</gene>
<dbReference type="PANTHER" id="PTHR42788">
    <property type="entry name" value="TAURINE IMPORT ATP-BINDING PROTEIN-RELATED"/>
    <property type="match status" value="1"/>
</dbReference>
<accession>A0A348AEY5</accession>
<dbReference type="PROSITE" id="PS50893">
    <property type="entry name" value="ABC_TRANSPORTER_2"/>
    <property type="match status" value="1"/>
</dbReference>
<reference evidence="5 6" key="1">
    <citation type="journal article" date="2018" name="Int. J. Syst. Evol. Microbiol.">
        <title>Methylomusa anaerophila gen. nov., sp. nov., an anaerobic methanol-utilizing bacterium isolated from a microbial fuel cell.</title>
        <authorList>
            <person name="Amano N."/>
            <person name="Yamamuro A."/>
            <person name="Miyahara M."/>
            <person name="Kouzuma A."/>
            <person name="Abe T."/>
            <person name="Watanabe K."/>
        </authorList>
    </citation>
    <scope>NUCLEOTIDE SEQUENCE [LARGE SCALE GENOMIC DNA]</scope>
    <source>
        <strain evidence="5 6">MMFC1</strain>
    </source>
</reference>
<dbReference type="CDD" id="cd03293">
    <property type="entry name" value="ABC_NrtD_SsuB_transporters"/>
    <property type="match status" value="1"/>
</dbReference>